<dbReference type="STRING" id="1856405.BFC17_11515"/>
<protein>
    <recommendedName>
        <fullName evidence="3">RecA/RadA recombinase</fullName>
    </recommendedName>
</protein>
<evidence type="ECO:0008006" key="3">
    <source>
        <dbReference type="Google" id="ProtNLM"/>
    </source>
</evidence>
<accession>A0A1E8FHL5</accession>
<dbReference type="RefSeq" id="WP_070175139.1">
    <property type="nucleotide sequence ID" value="NZ_BMJR01000006.1"/>
</dbReference>
<organism evidence="1 2">
    <name type="scientific">Alteromonas lipolytica</name>
    <dbReference type="NCBI Taxonomy" id="1856405"/>
    <lineage>
        <taxon>Bacteria</taxon>
        <taxon>Pseudomonadati</taxon>
        <taxon>Pseudomonadota</taxon>
        <taxon>Gammaproteobacteria</taxon>
        <taxon>Alteromonadales</taxon>
        <taxon>Alteromonadaceae</taxon>
        <taxon>Alteromonas/Salinimonas group</taxon>
        <taxon>Alteromonas</taxon>
    </lineage>
</organism>
<evidence type="ECO:0000313" key="2">
    <source>
        <dbReference type="Proteomes" id="UP000176037"/>
    </source>
</evidence>
<proteinExistence type="predicted"/>
<gene>
    <name evidence="1" type="ORF">BFC17_11515</name>
</gene>
<keyword evidence="2" id="KW-1185">Reference proteome</keyword>
<sequence length="205" mass="22843">MLRLPFGQQKLDEACVGGVPAAGVITLRALPGSSEIQLMHNVMQQKAATQKRILWLHNDWQLNHNWLIQSPLHKQSWVVTTRCTEDSLWAGEQAIRSQACCCVVLYISQLAAKAARRLQVLACQYDCLVIVVQHAWGNHGVLPVNIDMQLTFSASEWLVQLNRVKGAWPQTDIPITHPLPASNDAIVKAFSHFSHGQTSTLHEVS</sequence>
<name>A0A1E8FHL5_9ALTE</name>
<dbReference type="Proteomes" id="UP000176037">
    <property type="component" value="Unassembled WGS sequence"/>
</dbReference>
<dbReference type="OrthoDB" id="9811176at2"/>
<comment type="caution">
    <text evidence="1">The sequence shown here is derived from an EMBL/GenBank/DDBJ whole genome shotgun (WGS) entry which is preliminary data.</text>
</comment>
<dbReference type="InterPro" id="IPR027417">
    <property type="entry name" value="P-loop_NTPase"/>
</dbReference>
<evidence type="ECO:0000313" key="1">
    <source>
        <dbReference type="EMBL" id="OFI35394.1"/>
    </source>
</evidence>
<dbReference type="AlphaFoldDB" id="A0A1E8FHL5"/>
<reference evidence="1 2" key="1">
    <citation type="submission" date="2016-09" db="EMBL/GenBank/DDBJ databases">
        <title>Alteromonas lipolytica, a new species isolated from sea water.</title>
        <authorList>
            <person name="Wu Y.-H."/>
            <person name="Cheng H."/>
            <person name="Xu X.-W."/>
        </authorList>
    </citation>
    <scope>NUCLEOTIDE SEQUENCE [LARGE SCALE GENOMIC DNA]</scope>
    <source>
        <strain evidence="1 2">JW12</strain>
    </source>
</reference>
<dbReference type="EMBL" id="MJIC01000009">
    <property type="protein sequence ID" value="OFI35394.1"/>
    <property type="molecule type" value="Genomic_DNA"/>
</dbReference>
<dbReference type="SUPFAM" id="SSF52540">
    <property type="entry name" value="P-loop containing nucleoside triphosphate hydrolases"/>
    <property type="match status" value="1"/>
</dbReference>
<dbReference type="Gene3D" id="3.40.50.300">
    <property type="entry name" value="P-loop containing nucleotide triphosphate hydrolases"/>
    <property type="match status" value="1"/>
</dbReference>